<dbReference type="Gene3D" id="2.130.10.10">
    <property type="entry name" value="YVTN repeat-like/Quinoprotein amine dehydrogenase"/>
    <property type="match status" value="1"/>
</dbReference>
<protein>
    <submittedName>
        <fullName evidence="7">Cell division cycle protein 20 homolog B</fullName>
    </submittedName>
</protein>
<dbReference type="Proteomes" id="UP000694871">
    <property type="component" value="Unplaced"/>
</dbReference>
<dbReference type="RefSeq" id="XP_015278702.1">
    <property type="nucleotide sequence ID" value="XM_015423216.1"/>
</dbReference>
<evidence type="ECO:0000259" key="5">
    <source>
        <dbReference type="Pfam" id="PF24807"/>
    </source>
</evidence>
<name>A0ABM1KYB5_GEKJA</name>
<dbReference type="SMART" id="SM00320">
    <property type="entry name" value="WD40"/>
    <property type="match status" value="5"/>
</dbReference>
<dbReference type="InterPro" id="IPR015943">
    <property type="entry name" value="WD40/YVTN_repeat-like_dom_sf"/>
</dbReference>
<organism evidence="6 7">
    <name type="scientific">Gekko japonicus</name>
    <name type="common">Schlegel's Japanese gecko</name>
    <dbReference type="NCBI Taxonomy" id="146911"/>
    <lineage>
        <taxon>Eukaryota</taxon>
        <taxon>Metazoa</taxon>
        <taxon>Chordata</taxon>
        <taxon>Craniata</taxon>
        <taxon>Vertebrata</taxon>
        <taxon>Euteleostomi</taxon>
        <taxon>Lepidosauria</taxon>
        <taxon>Squamata</taxon>
        <taxon>Bifurcata</taxon>
        <taxon>Gekkota</taxon>
        <taxon>Gekkonidae</taxon>
        <taxon>Gekkoninae</taxon>
        <taxon>Gekko</taxon>
    </lineage>
</organism>
<dbReference type="InterPro" id="IPR056150">
    <property type="entry name" value="WD40_CDC20-Fz"/>
</dbReference>
<dbReference type="InterPro" id="IPR001680">
    <property type="entry name" value="WD40_rpt"/>
</dbReference>
<sequence>MWLGVPWDGGGDWSVEKGAAALGVSRTPGKTSYSQFKSCIVKKLASQIPVASSPIATRWQQRCTRNQVEQRFAEGGPAEFSSLEDRSDFTESFGKITTIRVSSKRFTETTVGEPVIFTNITHVHEGSETKKQQCLQQAIAKENRHVFSEKEGLRICEKPKCLWKGCKDETKTEHDADSNSAGTEKPLPLEPEMRFHISGLRNDYYLNLLDWSNKNLIALALGSVVYIWNGETNQNVKNIDLCSSCKYYVASIAWTRENPWLAFAMSDGDVQLWDIETQQKLRTMFGHLSVVGALSWNGHILSSGSRLGYIHHHDIRAAQHHIGTVRHSKQSVCSLQWSPDHKLLASGSSDGLLNIWPNDPGVTVQCRPLISISHSSAVKAMMWCPWQSDVIATGGGIKDRMLHIWNVSNMKSLAVADTGSQICSLLWLPNTKELITGEGYPWNKMTLWRYPMLSNTAELCDHKGRVLHMSLSPEGNRIFSAGADGTGYVWKYRRMKPNTTYFQEDNCFN</sequence>
<evidence type="ECO:0000256" key="3">
    <source>
        <dbReference type="ARBA" id="ARBA00022737"/>
    </source>
</evidence>
<dbReference type="GO" id="GO:0051301">
    <property type="term" value="P:cell division"/>
    <property type="evidence" value="ECO:0007669"/>
    <property type="project" value="UniProtKB-KW"/>
</dbReference>
<dbReference type="PANTHER" id="PTHR19918:SF4">
    <property type="entry name" value="CELL DIVISION CYCLE PROTEIN 20 HOMOLOG B"/>
    <property type="match status" value="1"/>
</dbReference>
<evidence type="ECO:0000313" key="6">
    <source>
        <dbReference type="Proteomes" id="UP000694871"/>
    </source>
</evidence>
<accession>A0ABM1KYB5</accession>
<evidence type="ECO:0000256" key="1">
    <source>
        <dbReference type="ARBA" id="ARBA00006445"/>
    </source>
</evidence>
<dbReference type="PANTHER" id="PTHR19918">
    <property type="entry name" value="CELL DIVISION CYCLE 20 CDC20 FIZZY -RELATED"/>
    <property type="match status" value="1"/>
</dbReference>
<dbReference type="PROSITE" id="PS50082">
    <property type="entry name" value="WD_REPEATS_2"/>
    <property type="match status" value="3"/>
</dbReference>
<evidence type="ECO:0000256" key="4">
    <source>
        <dbReference type="PROSITE-ProRule" id="PRU00221"/>
    </source>
</evidence>
<gene>
    <name evidence="7" type="primary">CDC20B</name>
</gene>
<evidence type="ECO:0000313" key="7">
    <source>
        <dbReference type="RefSeq" id="XP_015278702.1"/>
    </source>
</evidence>
<dbReference type="InterPro" id="IPR036322">
    <property type="entry name" value="WD40_repeat_dom_sf"/>
</dbReference>
<keyword evidence="7" id="KW-0131">Cell cycle</keyword>
<dbReference type="InterPro" id="IPR033010">
    <property type="entry name" value="Cdc20/Fizzy"/>
</dbReference>
<comment type="similarity">
    <text evidence="1">Belongs to the WD repeat CDC20/Fizzy family.</text>
</comment>
<reference evidence="7" key="1">
    <citation type="submission" date="2025-08" db="UniProtKB">
        <authorList>
            <consortium name="RefSeq"/>
        </authorList>
    </citation>
    <scope>IDENTIFICATION</scope>
</reference>
<keyword evidence="6" id="KW-1185">Reference proteome</keyword>
<dbReference type="Pfam" id="PF24807">
    <property type="entry name" value="WD40_CDC20-Fz"/>
    <property type="match status" value="1"/>
</dbReference>
<proteinExistence type="inferred from homology"/>
<feature type="repeat" description="WD" evidence="4">
    <location>
        <begin position="459"/>
        <end position="500"/>
    </location>
</feature>
<evidence type="ECO:0000256" key="2">
    <source>
        <dbReference type="ARBA" id="ARBA00022574"/>
    </source>
</evidence>
<keyword evidence="2 4" id="KW-0853">WD repeat</keyword>
<keyword evidence="7" id="KW-0132">Cell division</keyword>
<dbReference type="GeneID" id="107120500"/>
<dbReference type="SUPFAM" id="SSF50978">
    <property type="entry name" value="WD40 repeat-like"/>
    <property type="match status" value="1"/>
</dbReference>
<feature type="domain" description="CDC20/Fizzy WD40" evidence="5">
    <location>
        <begin position="198"/>
        <end position="490"/>
    </location>
</feature>
<dbReference type="PROSITE" id="PS50294">
    <property type="entry name" value="WD_REPEATS_REGION"/>
    <property type="match status" value="2"/>
</dbReference>
<feature type="repeat" description="WD" evidence="4">
    <location>
        <begin position="325"/>
        <end position="356"/>
    </location>
</feature>
<keyword evidence="3" id="KW-0677">Repeat</keyword>
<feature type="repeat" description="WD" evidence="4">
    <location>
        <begin position="249"/>
        <end position="283"/>
    </location>
</feature>